<keyword evidence="3" id="KW-0472">Membrane</keyword>
<sequence length="681" mass="77244">MGSLNVFKHNGSKITRINDTHRQLMVHWVGVGSDVIICLAKSPRMNVPSSLYISYDYGDTFENKTESFVINDSKRIYASLDKFYIHPTYMDHIVFADVINGFIFTTTDSGKTLTRIKLPFNPSHISFQADEPLTFLAHDKIKSSRELWSTKDFGQSWTLLQQAVKNFYWSGTSTSPVSVDAPHIIPMKGYKYKNDTGLVLFFERIEPSQKSTVLSRTPGTTGNNVWMTDVEDFKLVGDYMFVIKSASKNYLDLYVSYKQGPFVKAVFPSELSRIDYHMLDVSEGQIFVAVSHTDTLSNLYTSQTMDEKNIFFALSLERILCFSPRATWKGSWLEGVTDESFADFHKVEGLRGIYIASQVQQTANSSAIGPEHLLTLITFDRGGEWRPLTPPPIDDDGLPIKCNANEGCSLHLSQKFSELYPVTRSAPILSSKSAPGIIMATGTIGKSLKGHPKVFLSRDGGLTWRQILKDYYLFNFGDHGGVFVAVKFYRSEAETRELLYSTDEGEKFRSHEFHTEELRVYGLMTQPGGNTTVFTMFGSARGHHQWLIIKVDLRNVFSKYQNICSTRCYHKAPLERPVVIDCTAVGGDECLSCMCPVKNAKRKLFLIKECSNTKYTAEKMKRCRDCQTCKYDLCNGDPSGRPEVIQRPFKKSKVKVKPKSEPFWKWSGVEKRRDVATLVWV</sequence>
<gene>
    <name evidence="6" type="ORF">RUM44_014021</name>
</gene>
<name>A0ABR1BFT3_POLSC</name>
<organism evidence="6 7">
    <name type="scientific">Polyplax serrata</name>
    <name type="common">Common mouse louse</name>
    <dbReference type="NCBI Taxonomy" id="468196"/>
    <lineage>
        <taxon>Eukaryota</taxon>
        <taxon>Metazoa</taxon>
        <taxon>Ecdysozoa</taxon>
        <taxon>Arthropoda</taxon>
        <taxon>Hexapoda</taxon>
        <taxon>Insecta</taxon>
        <taxon>Pterygota</taxon>
        <taxon>Neoptera</taxon>
        <taxon>Paraneoptera</taxon>
        <taxon>Psocodea</taxon>
        <taxon>Troctomorpha</taxon>
        <taxon>Phthiraptera</taxon>
        <taxon>Anoplura</taxon>
        <taxon>Polyplacidae</taxon>
        <taxon>Polyplax</taxon>
    </lineage>
</organism>
<dbReference type="Pfam" id="PF15902">
    <property type="entry name" value="Sortilin-Vps10"/>
    <property type="match status" value="1"/>
</dbReference>
<evidence type="ECO:0000256" key="1">
    <source>
        <dbReference type="ARBA" id="ARBA00004370"/>
    </source>
</evidence>
<dbReference type="InterPro" id="IPR050310">
    <property type="entry name" value="VPS10-sortilin"/>
</dbReference>
<dbReference type="PANTHER" id="PTHR12106:SF27">
    <property type="entry name" value="SORTILIN-RELATED RECEPTOR"/>
    <property type="match status" value="1"/>
</dbReference>
<keyword evidence="7" id="KW-1185">Reference proteome</keyword>
<feature type="domain" description="VPS10" evidence="5">
    <location>
        <begin position="46"/>
        <end position="652"/>
    </location>
</feature>
<proteinExistence type="predicted"/>
<dbReference type="PANTHER" id="PTHR12106">
    <property type="entry name" value="SORTILIN RELATED"/>
    <property type="match status" value="1"/>
</dbReference>
<accession>A0ABR1BFT3</accession>
<keyword evidence="4" id="KW-0325">Glycoprotein</keyword>
<evidence type="ECO:0000256" key="4">
    <source>
        <dbReference type="ARBA" id="ARBA00023180"/>
    </source>
</evidence>
<dbReference type="SUPFAM" id="SSF110296">
    <property type="entry name" value="Oligoxyloglucan reducing end-specific cellobiohydrolase"/>
    <property type="match status" value="1"/>
</dbReference>
<dbReference type="EMBL" id="JAWJWF010000001">
    <property type="protein sequence ID" value="KAK6642298.1"/>
    <property type="molecule type" value="Genomic_DNA"/>
</dbReference>
<reference evidence="6 7" key="1">
    <citation type="submission" date="2023-09" db="EMBL/GenBank/DDBJ databases">
        <title>Genomes of two closely related lineages of the louse Polyplax serrata with different host specificities.</title>
        <authorList>
            <person name="Martinu J."/>
            <person name="Tarabai H."/>
            <person name="Stefka J."/>
            <person name="Hypsa V."/>
        </authorList>
    </citation>
    <scope>NUCLEOTIDE SEQUENCE [LARGE SCALE GENOMIC DNA]</scope>
    <source>
        <strain evidence="6">98ZLc_SE</strain>
    </source>
</reference>
<comment type="caution">
    <text evidence="6">The sequence shown here is derived from an EMBL/GenBank/DDBJ whole genome shotgun (WGS) entry which is preliminary data.</text>
</comment>
<evidence type="ECO:0000259" key="5">
    <source>
        <dbReference type="SMART" id="SM00602"/>
    </source>
</evidence>
<dbReference type="Proteomes" id="UP001359485">
    <property type="component" value="Unassembled WGS sequence"/>
</dbReference>
<evidence type="ECO:0000313" key="7">
    <source>
        <dbReference type="Proteomes" id="UP001359485"/>
    </source>
</evidence>
<keyword evidence="2" id="KW-0677">Repeat</keyword>
<dbReference type="SMART" id="SM00602">
    <property type="entry name" value="VPS10"/>
    <property type="match status" value="1"/>
</dbReference>
<evidence type="ECO:0000313" key="6">
    <source>
        <dbReference type="EMBL" id="KAK6642298.1"/>
    </source>
</evidence>
<dbReference type="InterPro" id="IPR006581">
    <property type="entry name" value="VPS10"/>
</dbReference>
<dbReference type="InterPro" id="IPR015943">
    <property type="entry name" value="WD40/YVTN_repeat-like_dom_sf"/>
</dbReference>
<evidence type="ECO:0000256" key="2">
    <source>
        <dbReference type="ARBA" id="ARBA00022737"/>
    </source>
</evidence>
<evidence type="ECO:0000256" key="3">
    <source>
        <dbReference type="ARBA" id="ARBA00023136"/>
    </source>
</evidence>
<comment type="subcellular location">
    <subcellularLocation>
        <location evidence="1">Membrane</location>
    </subcellularLocation>
</comment>
<dbReference type="InterPro" id="IPR031778">
    <property type="entry name" value="Sortilin_N"/>
</dbReference>
<dbReference type="Gene3D" id="2.130.10.10">
    <property type="entry name" value="YVTN repeat-like/Quinoprotein amine dehydrogenase"/>
    <property type="match status" value="1"/>
</dbReference>
<protein>
    <recommendedName>
        <fullName evidence="5">VPS10 domain-containing protein</fullName>
    </recommendedName>
</protein>